<accession>A0A0A9AXI3</accession>
<reference evidence="1" key="2">
    <citation type="journal article" date="2015" name="Data Brief">
        <title>Shoot transcriptome of the giant reed, Arundo donax.</title>
        <authorList>
            <person name="Barrero R.A."/>
            <person name="Guerrero F.D."/>
            <person name="Moolhuijzen P."/>
            <person name="Goolsby J.A."/>
            <person name="Tidwell J."/>
            <person name="Bellgard S.E."/>
            <person name="Bellgard M.I."/>
        </authorList>
    </citation>
    <scope>NUCLEOTIDE SEQUENCE</scope>
    <source>
        <tissue evidence="1">Shoot tissue taken approximately 20 cm above the soil surface</tissue>
    </source>
</reference>
<sequence>MSRTTHLGTCMCTYCLQVCHTCNHQGIHDIMHHSLVH</sequence>
<name>A0A0A9AXI3_ARUDO</name>
<dbReference type="AlphaFoldDB" id="A0A0A9AXI3"/>
<dbReference type="EMBL" id="GBRH01241436">
    <property type="protein sequence ID" value="JAD56459.1"/>
    <property type="molecule type" value="Transcribed_RNA"/>
</dbReference>
<reference evidence="1" key="1">
    <citation type="submission" date="2014-09" db="EMBL/GenBank/DDBJ databases">
        <authorList>
            <person name="Magalhaes I.L.F."/>
            <person name="Oliveira U."/>
            <person name="Santos F.R."/>
            <person name="Vidigal T.H.D.A."/>
            <person name="Brescovit A.D."/>
            <person name="Santos A.J."/>
        </authorList>
    </citation>
    <scope>NUCLEOTIDE SEQUENCE</scope>
    <source>
        <tissue evidence="1">Shoot tissue taken approximately 20 cm above the soil surface</tissue>
    </source>
</reference>
<proteinExistence type="predicted"/>
<organism evidence="1">
    <name type="scientific">Arundo donax</name>
    <name type="common">Giant reed</name>
    <name type="synonym">Donax arundinaceus</name>
    <dbReference type="NCBI Taxonomy" id="35708"/>
    <lineage>
        <taxon>Eukaryota</taxon>
        <taxon>Viridiplantae</taxon>
        <taxon>Streptophyta</taxon>
        <taxon>Embryophyta</taxon>
        <taxon>Tracheophyta</taxon>
        <taxon>Spermatophyta</taxon>
        <taxon>Magnoliopsida</taxon>
        <taxon>Liliopsida</taxon>
        <taxon>Poales</taxon>
        <taxon>Poaceae</taxon>
        <taxon>PACMAD clade</taxon>
        <taxon>Arundinoideae</taxon>
        <taxon>Arundineae</taxon>
        <taxon>Arundo</taxon>
    </lineage>
</organism>
<evidence type="ECO:0000313" key="1">
    <source>
        <dbReference type="EMBL" id="JAD56459.1"/>
    </source>
</evidence>
<protein>
    <submittedName>
        <fullName evidence="1">Uncharacterized protein</fullName>
    </submittedName>
</protein>